<accession>A0A0D2WXF0</accession>
<dbReference type="AlphaFoldDB" id="A0A0D2WXF0"/>
<feature type="transmembrane region" description="Helical" evidence="6">
    <location>
        <begin position="591"/>
        <end position="609"/>
    </location>
</feature>
<feature type="transmembrane region" description="Helical" evidence="6">
    <location>
        <begin position="552"/>
        <end position="570"/>
    </location>
</feature>
<comment type="subcellular location">
    <subcellularLocation>
        <location evidence="1">Membrane</location>
        <topology evidence="1">Multi-pass membrane protein</topology>
    </subcellularLocation>
</comment>
<gene>
    <name evidence="8" type="ORF">CAOG_007937</name>
</gene>
<feature type="region of interest" description="Disordered" evidence="5">
    <location>
        <begin position="55"/>
        <end position="102"/>
    </location>
</feature>
<feature type="transmembrane region" description="Helical" evidence="6">
    <location>
        <begin position="399"/>
        <end position="419"/>
    </location>
</feature>
<feature type="region of interest" description="Disordered" evidence="5">
    <location>
        <begin position="128"/>
        <end position="149"/>
    </location>
</feature>
<dbReference type="Proteomes" id="UP000008743">
    <property type="component" value="Unassembled WGS sequence"/>
</dbReference>
<sequence>MSSSPIGEAAVGSDVASFSTTPAPDFVDAASASDIASASAGVSTTSSAVEDWQIGLSNPFQPSPASTSSFNPSSSMQGWPYTHHPAAEHQGQQAQAPLPASSPVFQLQGTTATESDLAWTAAHDANAAANPNANPAAGNQHWPPQQDVSQAQIRPNGTHQQTSEQQGGVALAQFAAPTSPSHFASAPYRFRTPSTSSQRSPRKKRSPPSTSDQNGIMRMDNDDDDDDDDDDDYNDNNDTSVNGHQVFSDDGAGSSAEFGSGGGRKHHPEAEMTPAQRRAARFLVPGAVFNLMNYIVGAGILGLPFAFRHAGLGVGLFLLLLVSFVTIYSFALLLWSARMGNAFTYETLALRSMGPHAATAVKVIIIIDSFGPLSAYMVIVTDAIRDFALSVADGSDSVMTNRAFLGFLCLVCFILPLCLLKNMRYLELTSLLSLLPLVYLIILQLVYFAENGIGGDLSFGGTIAGFFQSLPIFIFAFSSQQALFPIYNELKHPIAPDDLQHRDSLARKVVTFSVAAAASAYVFSGLFGYLQYPQTAEGNILLNYPDSTATTILLLSTSISIILSYPVIVFPCRYSVDRLLFPNSQQSYRRFAIETVCIVSVGYLVAIAVPELATVIGLFGGLTSTTIAYVLPPLFYIRIAPLNIRADRRKMGAIALLVLGSAAGLTSAIIILQQYIEEKTS</sequence>
<evidence type="ECO:0000256" key="2">
    <source>
        <dbReference type="ARBA" id="ARBA00022692"/>
    </source>
</evidence>
<feature type="compositionally biased region" description="Low complexity" evidence="5">
    <location>
        <begin position="248"/>
        <end position="258"/>
    </location>
</feature>
<feature type="domain" description="Amino acid transporter transmembrane" evidence="7">
    <location>
        <begin position="287"/>
        <end position="653"/>
    </location>
</feature>
<dbReference type="Pfam" id="PF01490">
    <property type="entry name" value="Aa_trans"/>
    <property type="match status" value="1"/>
</dbReference>
<evidence type="ECO:0000256" key="6">
    <source>
        <dbReference type="SAM" id="Phobius"/>
    </source>
</evidence>
<dbReference type="PANTHER" id="PTHR22950">
    <property type="entry name" value="AMINO ACID TRANSPORTER"/>
    <property type="match status" value="1"/>
</dbReference>
<dbReference type="GO" id="GO:0016020">
    <property type="term" value="C:membrane"/>
    <property type="evidence" value="ECO:0007669"/>
    <property type="project" value="UniProtKB-SubCell"/>
</dbReference>
<feature type="region of interest" description="Disordered" evidence="5">
    <location>
        <begin position="180"/>
        <end position="274"/>
    </location>
</feature>
<dbReference type="InterPro" id="IPR013057">
    <property type="entry name" value="AA_transpt_TM"/>
</dbReference>
<evidence type="ECO:0000256" key="4">
    <source>
        <dbReference type="ARBA" id="ARBA00023136"/>
    </source>
</evidence>
<feature type="compositionally biased region" description="Low complexity" evidence="5">
    <location>
        <begin position="63"/>
        <end position="75"/>
    </location>
</feature>
<name>A0A0D2WXF0_CAPO3</name>
<feature type="transmembrane region" description="Helical" evidence="6">
    <location>
        <begin position="357"/>
        <end position="379"/>
    </location>
</feature>
<feature type="region of interest" description="Disordered" evidence="5">
    <location>
        <begin position="1"/>
        <end position="26"/>
    </location>
</feature>
<dbReference type="STRING" id="595528.A0A0D2WXF0"/>
<dbReference type="InParanoid" id="A0A0D2WXF0"/>
<keyword evidence="3 6" id="KW-1133">Transmembrane helix</keyword>
<keyword evidence="4 6" id="KW-0472">Membrane</keyword>
<evidence type="ECO:0000313" key="9">
    <source>
        <dbReference type="Proteomes" id="UP000008743"/>
    </source>
</evidence>
<dbReference type="PhylomeDB" id="A0A0D2WXF0"/>
<organism evidence="8 9">
    <name type="scientific">Capsaspora owczarzaki (strain ATCC 30864)</name>
    <dbReference type="NCBI Taxonomy" id="595528"/>
    <lineage>
        <taxon>Eukaryota</taxon>
        <taxon>Filasterea</taxon>
        <taxon>Capsaspora</taxon>
    </lineage>
</organism>
<evidence type="ECO:0000256" key="5">
    <source>
        <dbReference type="SAM" id="MobiDB-lite"/>
    </source>
</evidence>
<feature type="transmembrane region" description="Helical" evidence="6">
    <location>
        <begin position="509"/>
        <end position="532"/>
    </location>
</feature>
<proteinExistence type="predicted"/>
<reference evidence="9" key="1">
    <citation type="submission" date="2011-02" db="EMBL/GenBank/DDBJ databases">
        <title>The Genome Sequence of Capsaspora owczarzaki ATCC 30864.</title>
        <authorList>
            <person name="Russ C."/>
            <person name="Cuomo C."/>
            <person name="Burger G."/>
            <person name="Gray M.W."/>
            <person name="Holland P.W.H."/>
            <person name="King N."/>
            <person name="Lang F.B.F."/>
            <person name="Roger A.J."/>
            <person name="Ruiz-Trillo I."/>
            <person name="Young S.K."/>
            <person name="Zeng Q."/>
            <person name="Gargeya S."/>
            <person name="Alvarado L."/>
            <person name="Berlin A."/>
            <person name="Chapman S.B."/>
            <person name="Chen Z."/>
            <person name="Freedman E."/>
            <person name="Gellesch M."/>
            <person name="Goldberg J."/>
            <person name="Griggs A."/>
            <person name="Gujja S."/>
            <person name="Heilman E."/>
            <person name="Heiman D."/>
            <person name="Howarth C."/>
            <person name="Mehta T."/>
            <person name="Neiman D."/>
            <person name="Pearson M."/>
            <person name="Roberts A."/>
            <person name="Saif S."/>
            <person name="Shea T."/>
            <person name="Shenoy N."/>
            <person name="Sisk P."/>
            <person name="Stolte C."/>
            <person name="Sykes S."/>
            <person name="White J."/>
            <person name="Yandava C."/>
            <person name="Haas B."/>
            <person name="Nusbaum C."/>
            <person name="Birren B."/>
        </authorList>
    </citation>
    <scope>NUCLEOTIDE SEQUENCE</scope>
    <source>
        <strain evidence="9">ATCC 30864</strain>
    </source>
</reference>
<feature type="transmembrane region" description="Helical" evidence="6">
    <location>
        <begin position="282"/>
        <end position="307"/>
    </location>
</feature>
<dbReference type="GO" id="GO:0015179">
    <property type="term" value="F:L-amino acid transmembrane transporter activity"/>
    <property type="evidence" value="ECO:0007669"/>
    <property type="project" value="TreeGrafter"/>
</dbReference>
<feature type="compositionally biased region" description="Acidic residues" evidence="5">
    <location>
        <begin position="221"/>
        <end position="235"/>
    </location>
</feature>
<dbReference type="RefSeq" id="XP_004343025.1">
    <property type="nucleotide sequence ID" value="XM_004342975.2"/>
</dbReference>
<feature type="compositionally biased region" description="Low complexity" evidence="5">
    <location>
        <begin position="128"/>
        <end position="139"/>
    </location>
</feature>
<feature type="transmembrane region" description="Helical" evidence="6">
    <location>
        <begin position="615"/>
        <end position="639"/>
    </location>
</feature>
<dbReference type="EMBL" id="KE346375">
    <property type="protein sequence ID" value="KJE97855.1"/>
    <property type="molecule type" value="Genomic_DNA"/>
</dbReference>
<evidence type="ECO:0000256" key="1">
    <source>
        <dbReference type="ARBA" id="ARBA00004141"/>
    </source>
</evidence>
<feature type="transmembrane region" description="Helical" evidence="6">
    <location>
        <begin position="431"/>
        <end position="449"/>
    </location>
</feature>
<keyword evidence="2 6" id="KW-0812">Transmembrane</keyword>
<dbReference type="eggNOG" id="KOG1305">
    <property type="taxonomic scope" value="Eukaryota"/>
</dbReference>
<evidence type="ECO:0000259" key="7">
    <source>
        <dbReference type="Pfam" id="PF01490"/>
    </source>
</evidence>
<keyword evidence="9" id="KW-1185">Reference proteome</keyword>
<evidence type="ECO:0000256" key="3">
    <source>
        <dbReference type="ARBA" id="ARBA00022989"/>
    </source>
</evidence>
<protein>
    <recommendedName>
        <fullName evidence="7">Amino acid transporter transmembrane domain-containing protein</fullName>
    </recommendedName>
</protein>
<feature type="transmembrane region" description="Helical" evidence="6">
    <location>
        <begin position="313"/>
        <end position="336"/>
    </location>
</feature>
<dbReference type="OrthoDB" id="28208at2759"/>
<dbReference type="OMA" id="IMFESIF"/>
<evidence type="ECO:0000313" key="8">
    <source>
        <dbReference type="EMBL" id="KJE97855.1"/>
    </source>
</evidence>
<feature type="transmembrane region" description="Helical" evidence="6">
    <location>
        <begin position="651"/>
        <end position="676"/>
    </location>
</feature>